<accession>A0A1W1V6P0</accession>
<name>A0A1W1V6P0_DESTI</name>
<keyword evidence="2" id="KW-1185">Reference proteome</keyword>
<evidence type="ECO:0000313" key="2">
    <source>
        <dbReference type="Proteomes" id="UP000192731"/>
    </source>
</evidence>
<evidence type="ECO:0000313" key="1">
    <source>
        <dbReference type="EMBL" id="SMB89002.1"/>
    </source>
</evidence>
<dbReference type="Proteomes" id="UP000192731">
    <property type="component" value="Unassembled WGS sequence"/>
</dbReference>
<sequence>MELNRKKLALMGLAGALILIILTSVFSLLHTYLDKTKSLKESKVSHVELVNQNPNQNQNQSQNPNQNQGLEADYKIKMEPDSITDEWIYYPERVIKRINYNEQEITTKASEINRFYEMIPGSVQKYFMLVPGRIGYEPGLTEYAKGMWQTKEKFQDLLNTSVKIVDVSESLAQHKSEYLFFRTDNAWTARGAYYGAQDFLKASNTDIIYTLADYQETWSNLYTGARKLDKEWKISHNLQDKIYHYRNTENIFWQNIVVGNKENQYVMSREPIISISRTGIDTFVGGIFSHSMLEGSGNNKKTLLLIGNFDAKVFAPWLLPYYEKIYFANSIYYQGDKDEFQKIFTEYNIKDVLILEGVYTMEKGQIYDKWS</sequence>
<gene>
    <name evidence="1" type="ORF">SAMN00017405_0561</name>
</gene>
<dbReference type="AlphaFoldDB" id="A0A1W1V6P0"/>
<dbReference type="InterPro" id="IPR025945">
    <property type="entry name" value="DHHW"/>
</dbReference>
<protein>
    <submittedName>
        <fullName evidence="1">DHHW protein</fullName>
    </submittedName>
</protein>
<proteinExistence type="predicted"/>
<dbReference type="STRING" id="656914.SAMN00017405_0561"/>
<dbReference type="Pfam" id="PF14286">
    <property type="entry name" value="DHHW"/>
    <property type="match status" value="1"/>
</dbReference>
<reference evidence="1 2" key="1">
    <citation type="submission" date="2017-04" db="EMBL/GenBank/DDBJ databases">
        <authorList>
            <person name="Afonso C.L."/>
            <person name="Miller P.J."/>
            <person name="Scott M.A."/>
            <person name="Spackman E."/>
            <person name="Goraichik I."/>
            <person name="Dimitrov K.M."/>
            <person name="Suarez D.L."/>
            <person name="Swayne D.E."/>
        </authorList>
    </citation>
    <scope>NUCLEOTIDE SEQUENCE [LARGE SCALE GENOMIC DNA]</scope>
    <source>
        <strain evidence="1 2">DSM 11270</strain>
    </source>
</reference>
<dbReference type="OrthoDB" id="175771at2"/>
<organism evidence="1 2">
    <name type="scientific">Desulfonispora thiosulfatigenes DSM 11270</name>
    <dbReference type="NCBI Taxonomy" id="656914"/>
    <lineage>
        <taxon>Bacteria</taxon>
        <taxon>Bacillati</taxon>
        <taxon>Bacillota</taxon>
        <taxon>Clostridia</taxon>
        <taxon>Eubacteriales</taxon>
        <taxon>Peptococcaceae</taxon>
        <taxon>Desulfonispora</taxon>
    </lineage>
</organism>
<dbReference type="RefSeq" id="WP_084052948.1">
    <property type="nucleotide sequence ID" value="NZ_FWWT01000016.1"/>
</dbReference>
<dbReference type="EMBL" id="FWWT01000016">
    <property type="protein sequence ID" value="SMB89002.1"/>
    <property type="molecule type" value="Genomic_DNA"/>
</dbReference>